<reference evidence="1 2" key="2">
    <citation type="submission" date="2018-03" db="EMBL/GenBank/DDBJ databases">
        <title>The ancient ancestry and fast evolution of plastids.</title>
        <authorList>
            <person name="Moore K.R."/>
            <person name="Magnabosco C."/>
            <person name="Momper L."/>
            <person name="Gold D.A."/>
            <person name="Bosak T."/>
            <person name="Fournier G.P."/>
        </authorList>
    </citation>
    <scope>NUCLEOTIDE SEQUENCE [LARGE SCALE GENOMIC DNA]</scope>
    <source>
        <strain evidence="1 2">ULC18</strain>
    </source>
</reference>
<protein>
    <submittedName>
        <fullName evidence="1">Uncharacterized protein</fullName>
    </submittedName>
</protein>
<comment type="caution">
    <text evidence="1">The sequence shown here is derived from an EMBL/GenBank/DDBJ whole genome shotgun (WGS) entry which is preliminary data.</text>
</comment>
<name>A0A2T1E0F3_9CYAN</name>
<proteinExistence type="predicted"/>
<organism evidence="1 2">
    <name type="scientific">Stenomitos frigidus ULC18</name>
    <dbReference type="NCBI Taxonomy" id="2107698"/>
    <lineage>
        <taxon>Bacteria</taxon>
        <taxon>Bacillati</taxon>
        <taxon>Cyanobacteriota</taxon>
        <taxon>Cyanophyceae</taxon>
        <taxon>Leptolyngbyales</taxon>
        <taxon>Leptolyngbyaceae</taxon>
        <taxon>Stenomitos</taxon>
    </lineage>
</organism>
<dbReference type="Proteomes" id="UP000239576">
    <property type="component" value="Unassembled WGS sequence"/>
</dbReference>
<dbReference type="RefSeq" id="WP_106258185.1">
    <property type="nucleotide sequence ID" value="NZ_CAWNSW010000045.1"/>
</dbReference>
<reference evidence="2" key="1">
    <citation type="submission" date="2018-02" db="EMBL/GenBank/DDBJ databases">
        <authorList>
            <person name="Moore K."/>
            <person name="Momper L."/>
        </authorList>
    </citation>
    <scope>NUCLEOTIDE SEQUENCE [LARGE SCALE GENOMIC DNA]</scope>
    <source>
        <strain evidence="2">ULC18</strain>
    </source>
</reference>
<gene>
    <name evidence="1" type="ORF">C7B82_20550</name>
</gene>
<evidence type="ECO:0000313" key="2">
    <source>
        <dbReference type="Proteomes" id="UP000239576"/>
    </source>
</evidence>
<dbReference type="AlphaFoldDB" id="A0A2T1E0F3"/>
<keyword evidence="2" id="KW-1185">Reference proteome</keyword>
<accession>A0A2T1E0F3</accession>
<sequence>MDYLTKDEAKELFSSLLTEGLGQLETNLSRQLQTQAEQLSRRAESSSSLDWLDSLIQEAEGLEGIEEDTETPDAAYDESDLGDIANNPAIAQLKQKLSTLERENTQFRTQWQQEQARREQAEEDTRVNGMRATAIQDLSLGNRVVNPAQMLSLLLQEGRVIEQGDQYVVKKTDKHGDLFVPLKDELDGLLTTDYSHFAARREGTGSGAYPGSPPRTPVTSFKYFDHDGKPTVDPGQAMQTDRAGYLQELAAVQPR</sequence>
<dbReference type="EMBL" id="PVWK01000111">
    <property type="protein sequence ID" value="PSB26212.1"/>
    <property type="molecule type" value="Genomic_DNA"/>
</dbReference>
<evidence type="ECO:0000313" key="1">
    <source>
        <dbReference type="EMBL" id="PSB26212.1"/>
    </source>
</evidence>
<dbReference type="OrthoDB" id="10011930at2"/>